<feature type="compositionally biased region" description="Polar residues" evidence="1">
    <location>
        <begin position="1"/>
        <end position="24"/>
    </location>
</feature>
<evidence type="ECO:0008006" key="4">
    <source>
        <dbReference type="Google" id="ProtNLM"/>
    </source>
</evidence>
<keyword evidence="3" id="KW-1185">Reference proteome</keyword>
<organism evidence="2 3">
    <name type="scientific">Bartonella raoultii</name>
    <dbReference type="NCBI Taxonomy" id="1457020"/>
    <lineage>
        <taxon>Bacteria</taxon>
        <taxon>Pseudomonadati</taxon>
        <taxon>Pseudomonadota</taxon>
        <taxon>Alphaproteobacteria</taxon>
        <taxon>Hyphomicrobiales</taxon>
        <taxon>Bartonellaceae</taxon>
        <taxon>Bartonella</taxon>
    </lineage>
</organism>
<name>A0ABS7I5W5_9HYPH</name>
<gene>
    <name evidence="2" type="ORF">K3248_04235</name>
</gene>
<evidence type="ECO:0000313" key="3">
    <source>
        <dbReference type="Proteomes" id="UP000746918"/>
    </source>
</evidence>
<feature type="region of interest" description="Disordered" evidence="1">
    <location>
        <begin position="1"/>
        <end position="27"/>
    </location>
</feature>
<dbReference type="Proteomes" id="UP000746918">
    <property type="component" value="Unassembled WGS sequence"/>
</dbReference>
<sequence>MTNISKNTPVISNISNKTASNNKQEPAKKYEFTNETRCVAGHTLHRIKAIRDFGDVKAGSLGGFIEKESNLSHDGNCWVANEARVYNNALVSDNALVFSYAFVYKHARVFNNAAVCDKAVIRDNAKVYGNALLIGIHVLKIMKRLILHLKFLMTLVSLYL</sequence>
<dbReference type="RefSeq" id="WP_220717123.1">
    <property type="nucleotide sequence ID" value="NZ_JAIFRO010000003.1"/>
</dbReference>
<proteinExistence type="predicted"/>
<comment type="caution">
    <text evidence="2">The sequence shown here is derived from an EMBL/GenBank/DDBJ whole genome shotgun (WGS) entry which is preliminary data.</text>
</comment>
<dbReference type="EMBL" id="JAIFRO010000003">
    <property type="protein sequence ID" value="MBX4335800.1"/>
    <property type="molecule type" value="Genomic_DNA"/>
</dbReference>
<reference evidence="2 3" key="1">
    <citation type="submission" date="2021-08" db="EMBL/GenBank/DDBJ databases">
        <title>Bartonella raoulti 094 sp. nov.</title>
        <authorList>
            <person name="Zgheib R."/>
            <person name="Hammoud A."/>
        </authorList>
    </citation>
    <scope>NUCLEOTIDE SEQUENCE [LARGE SCALE GENOMIC DNA]</scope>
    <source>
        <strain evidence="2 3">094</strain>
    </source>
</reference>
<dbReference type="SUPFAM" id="SSF51161">
    <property type="entry name" value="Trimeric LpxA-like enzymes"/>
    <property type="match status" value="1"/>
</dbReference>
<accession>A0ABS7I5W5</accession>
<protein>
    <recommendedName>
        <fullName evidence="4">Phage related protein</fullName>
    </recommendedName>
</protein>
<evidence type="ECO:0000256" key="1">
    <source>
        <dbReference type="SAM" id="MobiDB-lite"/>
    </source>
</evidence>
<dbReference type="InterPro" id="IPR011004">
    <property type="entry name" value="Trimer_LpxA-like_sf"/>
</dbReference>
<evidence type="ECO:0000313" key="2">
    <source>
        <dbReference type="EMBL" id="MBX4335800.1"/>
    </source>
</evidence>